<comment type="caution">
    <text evidence="13">The sequence shown here is derived from an EMBL/GenBank/DDBJ whole genome shotgun (WGS) entry which is preliminary data.</text>
</comment>
<name>A0A819T1S4_9BILA</name>
<dbReference type="Gene3D" id="3.30.200.20">
    <property type="entry name" value="Phosphorylase Kinase, domain 1"/>
    <property type="match status" value="1"/>
</dbReference>
<proteinExistence type="inferred from homology"/>
<evidence type="ECO:0000259" key="12">
    <source>
        <dbReference type="PROSITE" id="PS50011"/>
    </source>
</evidence>
<evidence type="ECO:0000256" key="9">
    <source>
        <dbReference type="ARBA" id="ARBA00048367"/>
    </source>
</evidence>
<feature type="compositionally biased region" description="Low complexity" evidence="11">
    <location>
        <begin position="493"/>
        <end position="509"/>
    </location>
</feature>
<dbReference type="SUPFAM" id="SSF56112">
    <property type="entry name" value="Protein kinase-like (PK-like)"/>
    <property type="match status" value="1"/>
</dbReference>
<evidence type="ECO:0000313" key="14">
    <source>
        <dbReference type="EMBL" id="CAF4087788.1"/>
    </source>
</evidence>
<keyword evidence="16" id="KW-1185">Reference proteome</keyword>
<evidence type="ECO:0000256" key="1">
    <source>
        <dbReference type="ARBA" id="ARBA00006485"/>
    </source>
</evidence>
<evidence type="ECO:0000256" key="2">
    <source>
        <dbReference type="ARBA" id="ARBA00012425"/>
    </source>
</evidence>
<evidence type="ECO:0000256" key="10">
    <source>
        <dbReference type="PROSITE-ProRule" id="PRU10141"/>
    </source>
</evidence>
<gene>
    <name evidence="14" type="ORF">OVN521_LOCUS20173</name>
    <name evidence="13" type="ORF">UXM345_LOCUS20458</name>
</gene>
<feature type="domain" description="Protein kinase" evidence="12">
    <location>
        <begin position="575"/>
        <end position="856"/>
    </location>
</feature>
<dbReference type="EC" id="2.7.11.22" evidence="2"/>
<evidence type="ECO:0000256" key="5">
    <source>
        <dbReference type="ARBA" id="ARBA00022741"/>
    </source>
</evidence>
<evidence type="ECO:0000256" key="11">
    <source>
        <dbReference type="SAM" id="MobiDB-lite"/>
    </source>
</evidence>
<evidence type="ECO:0000256" key="6">
    <source>
        <dbReference type="ARBA" id="ARBA00022777"/>
    </source>
</evidence>
<feature type="compositionally biased region" description="Polar residues" evidence="11">
    <location>
        <begin position="295"/>
        <end position="306"/>
    </location>
</feature>
<evidence type="ECO:0000256" key="4">
    <source>
        <dbReference type="ARBA" id="ARBA00022679"/>
    </source>
</evidence>
<feature type="compositionally biased region" description="Low complexity" evidence="11">
    <location>
        <begin position="149"/>
        <end position="158"/>
    </location>
</feature>
<comment type="similarity">
    <text evidence="1">Belongs to the protein kinase superfamily. CMGC Ser/Thr protein kinase family. CDC2/CDKX subfamily.</text>
</comment>
<dbReference type="PANTHER" id="PTHR24056">
    <property type="entry name" value="CELL DIVISION PROTEIN KINASE"/>
    <property type="match status" value="1"/>
</dbReference>
<reference evidence="13" key="1">
    <citation type="submission" date="2021-02" db="EMBL/GenBank/DDBJ databases">
        <authorList>
            <person name="Nowell W R."/>
        </authorList>
    </citation>
    <scope>NUCLEOTIDE SEQUENCE</scope>
</reference>
<dbReference type="SMART" id="SM00220">
    <property type="entry name" value="S_TKc"/>
    <property type="match status" value="1"/>
</dbReference>
<dbReference type="GO" id="GO:0005737">
    <property type="term" value="C:cytoplasm"/>
    <property type="evidence" value="ECO:0007669"/>
    <property type="project" value="TreeGrafter"/>
</dbReference>
<evidence type="ECO:0000256" key="8">
    <source>
        <dbReference type="ARBA" id="ARBA00047811"/>
    </source>
</evidence>
<dbReference type="FunFam" id="3.30.200.20:FF:000124">
    <property type="entry name" value="Cyclin-dependent kinase 4"/>
    <property type="match status" value="1"/>
</dbReference>
<dbReference type="PROSITE" id="PS00108">
    <property type="entry name" value="PROTEIN_KINASE_ST"/>
    <property type="match status" value="1"/>
</dbReference>
<dbReference type="FunFam" id="1.10.510.10:FF:000611">
    <property type="entry name" value="CMGC family protein kinase"/>
    <property type="match status" value="1"/>
</dbReference>
<dbReference type="Proteomes" id="UP000663866">
    <property type="component" value="Unassembled WGS sequence"/>
</dbReference>
<dbReference type="EMBL" id="CAJOBF010003051">
    <property type="protein sequence ID" value="CAF4071311.1"/>
    <property type="molecule type" value="Genomic_DNA"/>
</dbReference>
<evidence type="ECO:0000313" key="13">
    <source>
        <dbReference type="EMBL" id="CAF4071311.1"/>
    </source>
</evidence>
<dbReference type="EMBL" id="CAJOBG010003938">
    <property type="protein sequence ID" value="CAF4087788.1"/>
    <property type="molecule type" value="Genomic_DNA"/>
</dbReference>
<dbReference type="Pfam" id="PF00069">
    <property type="entry name" value="Pkinase"/>
    <property type="match status" value="1"/>
</dbReference>
<keyword evidence="3" id="KW-0723">Serine/threonine-protein kinase</keyword>
<dbReference type="InterPro" id="IPR050108">
    <property type="entry name" value="CDK"/>
</dbReference>
<dbReference type="AlphaFoldDB" id="A0A819T1S4"/>
<dbReference type="Proteomes" id="UP000663842">
    <property type="component" value="Unassembled WGS sequence"/>
</dbReference>
<feature type="region of interest" description="Disordered" evidence="11">
    <location>
        <begin position="483"/>
        <end position="509"/>
    </location>
</feature>
<dbReference type="PROSITE" id="PS50011">
    <property type="entry name" value="PROTEIN_KINASE_DOM"/>
    <property type="match status" value="1"/>
</dbReference>
<keyword evidence="7 10" id="KW-0067">ATP-binding</keyword>
<accession>A0A819T1S4</accession>
<dbReference type="PROSITE" id="PS00107">
    <property type="entry name" value="PROTEIN_KINASE_ATP"/>
    <property type="match status" value="1"/>
</dbReference>
<feature type="region of interest" description="Disordered" evidence="11">
    <location>
        <begin position="283"/>
        <end position="306"/>
    </location>
</feature>
<feature type="binding site" evidence="10">
    <location>
        <position position="604"/>
    </location>
    <ligand>
        <name>ATP</name>
        <dbReference type="ChEBI" id="CHEBI:30616"/>
    </ligand>
</feature>
<comment type="catalytic activity">
    <reaction evidence="9">
        <text>L-seryl-[protein] + ATP = O-phospho-L-seryl-[protein] + ADP + H(+)</text>
        <dbReference type="Rhea" id="RHEA:17989"/>
        <dbReference type="Rhea" id="RHEA-COMP:9863"/>
        <dbReference type="Rhea" id="RHEA-COMP:11604"/>
        <dbReference type="ChEBI" id="CHEBI:15378"/>
        <dbReference type="ChEBI" id="CHEBI:29999"/>
        <dbReference type="ChEBI" id="CHEBI:30616"/>
        <dbReference type="ChEBI" id="CHEBI:83421"/>
        <dbReference type="ChEBI" id="CHEBI:456216"/>
        <dbReference type="EC" id="2.7.11.22"/>
    </reaction>
</comment>
<keyword evidence="5 10" id="KW-0547">Nucleotide-binding</keyword>
<dbReference type="InterPro" id="IPR017441">
    <property type="entry name" value="Protein_kinase_ATP_BS"/>
</dbReference>
<comment type="catalytic activity">
    <reaction evidence="8">
        <text>L-threonyl-[protein] + ATP = O-phospho-L-threonyl-[protein] + ADP + H(+)</text>
        <dbReference type="Rhea" id="RHEA:46608"/>
        <dbReference type="Rhea" id="RHEA-COMP:11060"/>
        <dbReference type="Rhea" id="RHEA-COMP:11605"/>
        <dbReference type="ChEBI" id="CHEBI:15378"/>
        <dbReference type="ChEBI" id="CHEBI:30013"/>
        <dbReference type="ChEBI" id="CHEBI:30616"/>
        <dbReference type="ChEBI" id="CHEBI:61977"/>
        <dbReference type="ChEBI" id="CHEBI:456216"/>
        <dbReference type="EC" id="2.7.11.22"/>
    </reaction>
</comment>
<keyword evidence="6" id="KW-0418">Kinase</keyword>
<dbReference type="InterPro" id="IPR011009">
    <property type="entry name" value="Kinase-like_dom_sf"/>
</dbReference>
<dbReference type="InterPro" id="IPR008271">
    <property type="entry name" value="Ser/Thr_kinase_AS"/>
</dbReference>
<dbReference type="Gene3D" id="1.10.510.10">
    <property type="entry name" value="Transferase(Phosphotransferase) domain 1"/>
    <property type="match status" value="1"/>
</dbReference>
<feature type="region of interest" description="Disordered" evidence="11">
    <location>
        <begin position="322"/>
        <end position="378"/>
    </location>
</feature>
<evidence type="ECO:0000256" key="3">
    <source>
        <dbReference type="ARBA" id="ARBA00022527"/>
    </source>
</evidence>
<dbReference type="GO" id="GO:0004693">
    <property type="term" value="F:cyclin-dependent protein serine/threonine kinase activity"/>
    <property type="evidence" value="ECO:0007669"/>
    <property type="project" value="UniProtKB-EC"/>
</dbReference>
<evidence type="ECO:0000313" key="15">
    <source>
        <dbReference type="Proteomes" id="UP000663842"/>
    </source>
</evidence>
<feature type="region of interest" description="Disordered" evidence="11">
    <location>
        <begin position="20"/>
        <end position="56"/>
    </location>
</feature>
<evidence type="ECO:0000313" key="16">
    <source>
        <dbReference type="Proteomes" id="UP000663866"/>
    </source>
</evidence>
<feature type="compositionally biased region" description="Polar residues" evidence="11">
    <location>
        <begin position="20"/>
        <end position="47"/>
    </location>
</feature>
<organism evidence="13 15">
    <name type="scientific">Rotaria magnacalcarata</name>
    <dbReference type="NCBI Taxonomy" id="392030"/>
    <lineage>
        <taxon>Eukaryota</taxon>
        <taxon>Metazoa</taxon>
        <taxon>Spiralia</taxon>
        <taxon>Gnathifera</taxon>
        <taxon>Rotifera</taxon>
        <taxon>Eurotatoria</taxon>
        <taxon>Bdelloidea</taxon>
        <taxon>Philodinida</taxon>
        <taxon>Philodinidae</taxon>
        <taxon>Rotaria</taxon>
    </lineage>
</organism>
<dbReference type="InterPro" id="IPR000719">
    <property type="entry name" value="Prot_kinase_dom"/>
</dbReference>
<keyword evidence="4" id="KW-0808">Transferase</keyword>
<feature type="region of interest" description="Disordered" evidence="11">
    <location>
        <begin position="69"/>
        <end position="91"/>
    </location>
</feature>
<feature type="compositionally biased region" description="Polar residues" evidence="11">
    <location>
        <begin position="71"/>
        <end position="89"/>
    </location>
</feature>
<dbReference type="GO" id="GO:0005524">
    <property type="term" value="F:ATP binding"/>
    <property type="evidence" value="ECO:0007669"/>
    <property type="project" value="UniProtKB-UniRule"/>
</dbReference>
<dbReference type="PANTHER" id="PTHR24056:SF246">
    <property type="entry name" value="ECDYSONE-INDUCED PROTEIN 63E, ISOFORM N"/>
    <property type="match status" value="1"/>
</dbReference>
<evidence type="ECO:0000256" key="7">
    <source>
        <dbReference type="ARBA" id="ARBA00022840"/>
    </source>
</evidence>
<sequence length="906" mass="101972">MEVSSTIAKTFKRFTIPRSTSSIGSFTTSNGTAASREQNSVESTPQSSHHKHPPLSYAQHCRPIQQHHSQENLNSATVQKPNRSFSTRPVSGDISTYMIRSASMEFNLSTNESTTKKSKMSFTNKKSSNIRDINFNHIKESSLDDDNNDNSTENNDNTIKTHEKQRSSFKSLLTKKFQPLTVSSSVNITAKQKKPRNSFRQFSQFLKRSHSTNTDLSVIAKSNNQQSSHNVNLVYQHVQPEFFDDFNSTYLTRSNTTVICNANNTTLVPISEEENCLPIKQQQNRLKSSNDHVDQTNPNQMDNGMTTHQSITKTISSLSASSLSSISGTSSTSNKHHNSNNQSQSQDDSIKPTKSSSSPVTSNSDKTRSTVTNNNRTNKSFLTKTISIHGDVSHLMNNHHLSTSNANTSKGMLLKKTTFAICLFIFLNVLERTVIHQTMSLNTDCENANNMNQPMTKVKMRDHSAKKKKGLRELKSRISLPPELKNGLSQRTNNNNNVNYQTNDSNNIRSKLSQRSSYYQTTSTSVQAFDEALNQSNISSSHLSPCFSSSSGGQLSRNEHRLSMLDLGFGKIESYVKLEKLGEGTYATVYKGTSTLHTGFIALKEIRLEQEEGAPCTALREVSLLKGLKHNNIVSLYDIIFDKTTLTLVFEYVEKDLKQYMDDCGNILNMKNVYLFLFQLLRGLEYCHARKILHRDLKPQNLLINERGELKLADFGLARIKSFPTKTYSHEVVTLWYRPPDVLLGSTEYSTPIDIWAVGCIFYEMACGRPLFAGTKVDEELHLIFKYLGTPTEQTLPGVTSNPDFQALRLPFYHGEPLKRLAARLDQTGINLLDKFLRYNPNCRISARDAMMDELFSSYPPEIHTLEPIRSILDLNGIVLMKDHGSKFISSSLMKTAISKRSSVHL</sequence>
<protein>
    <recommendedName>
        <fullName evidence="2">cyclin-dependent kinase</fullName>
        <ecNumber evidence="2">2.7.11.22</ecNumber>
    </recommendedName>
</protein>
<feature type="region of interest" description="Disordered" evidence="11">
    <location>
        <begin position="140"/>
        <end position="166"/>
    </location>
</feature>
<dbReference type="GO" id="GO:0005634">
    <property type="term" value="C:nucleus"/>
    <property type="evidence" value="ECO:0007669"/>
    <property type="project" value="TreeGrafter"/>
</dbReference>